<reference evidence="5" key="1">
    <citation type="journal article" date="2014" name="Int. J. Syst. Evol. Microbiol.">
        <title>Complete genome sequence of Corynebacterium casei LMG S-19264T (=DSM 44701T), isolated from a smear-ripened cheese.</title>
        <authorList>
            <consortium name="US DOE Joint Genome Institute (JGI-PGF)"/>
            <person name="Walter F."/>
            <person name="Albersmeier A."/>
            <person name="Kalinowski J."/>
            <person name="Ruckert C."/>
        </authorList>
    </citation>
    <scope>NUCLEOTIDE SEQUENCE</scope>
    <source>
        <strain evidence="5">KCTC 42651</strain>
    </source>
</reference>
<evidence type="ECO:0000313" key="6">
    <source>
        <dbReference type="Proteomes" id="UP000630353"/>
    </source>
</evidence>
<name>A0A919CPU8_9PROT</name>
<keyword evidence="2" id="KW-0238">DNA-binding</keyword>
<sequence>MATITDPPSPPAGSLEQRIVAAYERLSPNEKRLADLVQEQPHLLVTHSATELTERAGVSKAAGTRFFRRLGFENFEEARKLVRDARAWGSPVYLDERESRPSRALEAHLRKDVDNLVRTIETLPSEDVTSIARALANARRVRIFGLRNSHIFATYLRWQLIMVRDRVVIAPGAGETAAEYIADLEEQDVAVVIAVRRRPPAVERWLTAMARGKARVLLVTDRSGQALRDKATWTIACDVRSTALFDSYVSVLSVLNLLSSLVAAQLGAEGRKRLRAIEDVHGDLGEL</sequence>
<dbReference type="InterPro" id="IPR047640">
    <property type="entry name" value="RpiR-like"/>
</dbReference>
<dbReference type="GO" id="GO:0003700">
    <property type="term" value="F:DNA-binding transcription factor activity"/>
    <property type="evidence" value="ECO:0007669"/>
    <property type="project" value="InterPro"/>
</dbReference>
<protein>
    <recommendedName>
        <fullName evidence="4">HTH rpiR-type domain-containing protein</fullName>
    </recommendedName>
</protein>
<dbReference type="InterPro" id="IPR009057">
    <property type="entry name" value="Homeodomain-like_sf"/>
</dbReference>
<reference evidence="5" key="2">
    <citation type="submission" date="2020-09" db="EMBL/GenBank/DDBJ databases">
        <authorList>
            <person name="Sun Q."/>
            <person name="Kim S."/>
        </authorList>
    </citation>
    <scope>NUCLEOTIDE SEQUENCE</scope>
    <source>
        <strain evidence="5">KCTC 42651</strain>
    </source>
</reference>
<evidence type="ECO:0000256" key="1">
    <source>
        <dbReference type="ARBA" id="ARBA00023015"/>
    </source>
</evidence>
<dbReference type="PROSITE" id="PS51071">
    <property type="entry name" value="HTH_RPIR"/>
    <property type="match status" value="1"/>
</dbReference>
<comment type="caution">
    <text evidence="5">The sequence shown here is derived from an EMBL/GenBank/DDBJ whole genome shotgun (WGS) entry which is preliminary data.</text>
</comment>
<dbReference type="EMBL" id="BMZS01000003">
    <property type="protein sequence ID" value="GHD45242.1"/>
    <property type="molecule type" value="Genomic_DNA"/>
</dbReference>
<dbReference type="AlphaFoldDB" id="A0A919CPU8"/>
<dbReference type="GO" id="GO:0097367">
    <property type="term" value="F:carbohydrate derivative binding"/>
    <property type="evidence" value="ECO:0007669"/>
    <property type="project" value="InterPro"/>
</dbReference>
<dbReference type="InterPro" id="IPR001347">
    <property type="entry name" value="SIS_dom"/>
</dbReference>
<dbReference type="InterPro" id="IPR036388">
    <property type="entry name" value="WH-like_DNA-bd_sf"/>
</dbReference>
<dbReference type="InterPro" id="IPR046348">
    <property type="entry name" value="SIS_dom_sf"/>
</dbReference>
<dbReference type="Pfam" id="PF01418">
    <property type="entry name" value="HTH_6"/>
    <property type="match status" value="1"/>
</dbReference>
<evidence type="ECO:0000256" key="2">
    <source>
        <dbReference type="ARBA" id="ARBA00023125"/>
    </source>
</evidence>
<dbReference type="Proteomes" id="UP000630353">
    <property type="component" value="Unassembled WGS sequence"/>
</dbReference>
<feature type="domain" description="HTH rpiR-type" evidence="4">
    <location>
        <begin position="13"/>
        <end position="89"/>
    </location>
</feature>
<dbReference type="Gene3D" id="1.10.10.10">
    <property type="entry name" value="Winged helix-like DNA-binding domain superfamily/Winged helix DNA-binding domain"/>
    <property type="match status" value="1"/>
</dbReference>
<dbReference type="Gene3D" id="3.40.50.10490">
    <property type="entry name" value="Glucose-6-phosphate isomerase like protein, domain 1"/>
    <property type="match status" value="1"/>
</dbReference>
<dbReference type="SUPFAM" id="SSF53697">
    <property type="entry name" value="SIS domain"/>
    <property type="match status" value="1"/>
</dbReference>
<dbReference type="SUPFAM" id="SSF46689">
    <property type="entry name" value="Homeodomain-like"/>
    <property type="match status" value="1"/>
</dbReference>
<dbReference type="PANTHER" id="PTHR30514">
    <property type="entry name" value="GLUCOKINASE"/>
    <property type="match status" value="1"/>
</dbReference>
<evidence type="ECO:0000259" key="4">
    <source>
        <dbReference type="PROSITE" id="PS51071"/>
    </source>
</evidence>
<dbReference type="PANTHER" id="PTHR30514:SF18">
    <property type="entry name" value="RPIR-FAMILY TRANSCRIPTIONAL REGULATOR"/>
    <property type="match status" value="1"/>
</dbReference>
<dbReference type="InterPro" id="IPR000281">
    <property type="entry name" value="HTH_RpiR"/>
</dbReference>
<keyword evidence="6" id="KW-1185">Reference proteome</keyword>
<accession>A0A919CPU8</accession>
<organism evidence="5 6">
    <name type="scientific">Thalassobaculum fulvum</name>
    <dbReference type="NCBI Taxonomy" id="1633335"/>
    <lineage>
        <taxon>Bacteria</taxon>
        <taxon>Pseudomonadati</taxon>
        <taxon>Pseudomonadota</taxon>
        <taxon>Alphaproteobacteria</taxon>
        <taxon>Rhodospirillales</taxon>
        <taxon>Thalassobaculaceae</taxon>
        <taxon>Thalassobaculum</taxon>
    </lineage>
</organism>
<dbReference type="Pfam" id="PF01380">
    <property type="entry name" value="SIS"/>
    <property type="match status" value="1"/>
</dbReference>
<dbReference type="CDD" id="cd05013">
    <property type="entry name" value="SIS_RpiR"/>
    <property type="match status" value="1"/>
</dbReference>
<keyword evidence="3" id="KW-0804">Transcription</keyword>
<dbReference type="InterPro" id="IPR035472">
    <property type="entry name" value="RpiR-like_SIS"/>
</dbReference>
<proteinExistence type="predicted"/>
<evidence type="ECO:0000256" key="3">
    <source>
        <dbReference type="ARBA" id="ARBA00023163"/>
    </source>
</evidence>
<evidence type="ECO:0000313" key="5">
    <source>
        <dbReference type="EMBL" id="GHD45242.1"/>
    </source>
</evidence>
<dbReference type="GO" id="GO:0003677">
    <property type="term" value="F:DNA binding"/>
    <property type="evidence" value="ECO:0007669"/>
    <property type="project" value="UniProtKB-KW"/>
</dbReference>
<dbReference type="GO" id="GO:1901135">
    <property type="term" value="P:carbohydrate derivative metabolic process"/>
    <property type="evidence" value="ECO:0007669"/>
    <property type="project" value="InterPro"/>
</dbReference>
<dbReference type="RefSeq" id="WP_189988137.1">
    <property type="nucleotide sequence ID" value="NZ_BMZS01000003.1"/>
</dbReference>
<gene>
    <name evidence="5" type="ORF">GCM10017083_12930</name>
</gene>
<keyword evidence="1" id="KW-0805">Transcription regulation</keyword>